<dbReference type="Pfam" id="PF01297">
    <property type="entry name" value="ZnuA"/>
    <property type="match status" value="1"/>
</dbReference>
<dbReference type="InterPro" id="IPR050492">
    <property type="entry name" value="Bact_metal-bind_prot9"/>
</dbReference>
<comment type="caution">
    <text evidence="4">The sequence shown here is derived from an EMBL/GenBank/DDBJ whole genome shotgun (WGS) entry which is preliminary data.</text>
</comment>
<evidence type="ECO:0000313" key="4">
    <source>
        <dbReference type="EMBL" id="OPZ91684.1"/>
    </source>
</evidence>
<dbReference type="Gene3D" id="3.40.50.1980">
    <property type="entry name" value="Nitrogenase molybdenum iron protein domain"/>
    <property type="match status" value="2"/>
</dbReference>
<protein>
    <submittedName>
        <fullName evidence="4">High-affinity zinc uptake system binding-protein ZnuA</fullName>
    </submittedName>
</protein>
<dbReference type="Proteomes" id="UP000485484">
    <property type="component" value="Unassembled WGS sequence"/>
</dbReference>
<dbReference type="EMBL" id="MWAK01000156">
    <property type="protein sequence ID" value="OPZ91684.1"/>
    <property type="molecule type" value="Genomic_DNA"/>
</dbReference>
<dbReference type="GO" id="GO:0046872">
    <property type="term" value="F:metal ion binding"/>
    <property type="evidence" value="ECO:0007669"/>
    <property type="project" value="InterPro"/>
</dbReference>
<accession>A0A1V5MEK2</accession>
<dbReference type="AlphaFoldDB" id="A0A1V5MEK2"/>
<keyword evidence="3" id="KW-0732">Signal</keyword>
<evidence type="ECO:0000256" key="3">
    <source>
        <dbReference type="ARBA" id="ARBA00022729"/>
    </source>
</evidence>
<dbReference type="PANTHER" id="PTHR42953">
    <property type="entry name" value="HIGH-AFFINITY ZINC UPTAKE SYSTEM PROTEIN ZNUA-RELATED"/>
    <property type="match status" value="1"/>
</dbReference>
<name>A0A1V5MEK2_UNCT6</name>
<evidence type="ECO:0000256" key="2">
    <source>
        <dbReference type="ARBA" id="ARBA00022448"/>
    </source>
</evidence>
<dbReference type="GO" id="GO:0030001">
    <property type="term" value="P:metal ion transport"/>
    <property type="evidence" value="ECO:0007669"/>
    <property type="project" value="InterPro"/>
</dbReference>
<comment type="similarity">
    <text evidence="1">Belongs to the bacterial solute-binding protein 9 family.</text>
</comment>
<reference evidence="4" key="1">
    <citation type="submission" date="2017-02" db="EMBL/GenBank/DDBJ databases">
        <title>Delving into the versatile metabolic prowess of the omnipresent phylum Bacteroidetes.</title>
        <authorList>
            <person name="Nobu M.K."/>
            <person name="Mei R."/>
            <person name="Narihiro T."/>
            <person name="Kuroda K."/>
            <person name="Liu W.-T."/>
        </authorList>
    </citation>
    <scope>NUCLEOTIDE SEQUENCE</scope>
    <source>
        <strain evidence="4">ADurb.Bin417</strain>
    </source>
</reference>
<dbReference type="InterPro" id="IPR006127">
    <property type="entry name" value="ZnuA-like"/>
</dbReference>
<proteinExistence type="inferred from homology"/>
<organism evidence="4">
    <name type="scientific">candidate division TA06 bacterium ADurb.Bin417</name>
    <dbReference type="NCBI Taxonomy" id="1852828"/>
    <lineage>
        <taxon>Bacteria</taxon>
        <taxon>Bacteria division TA06</taxon>
    </lineage>
</organism>
<dbReference type="PANTHER" id="PTHR42953:SF3">
    <property type="entry name" value="HIGH-AFFINITY ZINC UPTAKE SYSTEM PROTEIN ZNUA"/>
    <property type="match status" value="1"/>
</dbReference>
<gene>
    <name evidence="4" type="primary">znuA</name>
    <name evidence="4" type="ORF">BWY73_01027</name>
</gene>
<evidence type="ECO:0000256" key="1">
    <source>
        <dbReference type="ARBA" id="ARBA00011028"/>
    </source>
</evidence>
<sequence>MRAAGQPDLKRVVLAEGLPLIRETHHHEPGETDGAPGMGGIGNPHLWLDPVLAGRMAARLTEALVEIDPDGVAYYRQREAAYQAELKRLDAEIAAAVGRFRTRAYVSFHPAWTYFGRRYGLAEAGVIEAAAGREPTPAQLEAIVRSVKKYAIRAVFAEPQFSPRIAEAVAENTGARVLFLDPLGNPEDPERDTYLELMRYNLKVMKTGLE</sequence>
<dbReference type="SUPFAM" id="SSF53807">
    <property type="entry name" value="Helical backbone' metal receptor"/>
    <property type="match status" value="1"/>
</dbReference>
<keyword evidence="2" id="KW-0813">Transport</keyword>